<protein>
    <submittedName>
        <fullName evidence="5">SNW/SKI-interacting protein A</fullName>
    </submittedName>
</protein>
<feature type="compositionally biased region" description="Basic and acidic residues" evidence="3">
    <location>
        <begin position="425"/>
        <end position="473"/>
    </location>
</feature>
<evidence type="ECO:0000256" key="2">
    <source>
        <dbReference type="SAM" id="Coils"/>
    </source>
</evidence>
<evidence type="ECO:0000256" key="3">
    <source>
        <dbReference type="SAM" id="MobiDB-lite"/>
    </source>
</evidence>
<dbReference type="Proteomes" id="UP001141327">
    <property type="component" value="Unassembled WGS sequence"/>
</dbReference>
<feature type="domain" description="SKI-interacting protein SKIP SNW" evidence="4">
    <location>
        <begin position="121"/>
        <end position="277"/>
    </location>
</feature>
<reference evidence="5" key="1">
    <citation type="journal article" date="2022" name="bioRxiv">
        <title>Genomics of Preaxostyla Flagellates Illuminates Evolutionary Transitions and the Path Towards Mitochondrial Loss.</title>
        <authorList>
            <person name="Novak L.V.F."/>
            <person name="Treitli S.C."/>
            <person name="Pyrih J."/>
            <person name="Halakuc P."/>
            <person name="Pipaliya S.V."/>
            <person name="Vacek V."/>
            <person name="Brzon O."/>
            <person name="Soukal P."/>
            <person name="Eme L."/>
            <person name="Dacks J.B."/>
            <person name="Karnkowska A."/>
            <person name="Elias M."/>
            <person name="Hampl V."/>
        </authorList>
    </citation>
    <scope>NUCLEOTIDE SEQUENCE</scope>
    <source>
        <strain evidence="5">RCP-MX</strain>
    </source>
</reference>
<dbReference type="Pfam" id="PF02731">
    <property type="entry name" value="SKIP_SNW"/>
    <property type="match status" value="1"/>
</dbReference>
<dbReference type="InterPro" id="IPR004015">
    <property type="entry name" value="SKI-int_prot_SKIP_SNW-dom"/>
</dbReference>
<evidence type="ECO:0000313" key="5">
    <source>
        <dbReference type="EMBL" id="KAJ4462895.1"/>
    </source>
</evidence>
<accession>A0ABQ8UUV9</accession>
<sequence>MEFAALFSHGDGGAFPEVHVQQFPLGLGLPHAHTEQRLAIRVDDEGKVDFTSILGTKKGQTVFAKPEDLEEQDEDSIPQRPSAEDMAKVANETRQSLEKIVSGHTQAAAPSHPIPQRGEAQYIKYTPNNPLSTQIAQKQRIIRMVAAPTDPLDPPKFKARKQPKGPGEAPVPILHSPPRKVTAQEQQEWKIPPCLSNWKNPRGYTIPLDKRLAADGRTLQEVTLNDKFATMAEALAVAERVAREENEKRNALQTRLLQAEQQKKEADLLAAAQARRLARVGNAPEPVATARADADMKPQIPVGDTKAGISTDDKEAHARDVLREERKRLRERENRIEAARETRTAEATGEGSKRSRPSRDKDRDISERIVLGQGPSGASGDAMYDQRLFNQTEGLGSGFGAEDDYNIFSKPLFAGTSAQIYRPARAGDTDRNVSKPVEFERDSGKPRQPEGEQEDPFHLDTLMDKAKKGRGRE</sequence>
<feature type="region of interest" description="Disordered" evidence="3">
    <location>
        <begin position="420"/>
        <end position="473"/>
    </location>
</feature>
<feature type="region of interest" description="Disordered" evidence="3">
    <location>
        <begin position="282"/>
        <end position="382"/>
    </location>
</feature>
<organism evidence="5 6">
    <name type="scientific">Paratrimastix pyriformis</name>
    <dbReference type="NCBI Taxonomy" id="342808"/>
    <lineage>
        <taxon>Eukaryota</taxon>
        <taxon>Metamonada</taxon>
        <taxon>Preaxostyla</taxon>
        <taxon>Paratrimastigidae</taxon>
        <taxon>Paratrimastix</taxon>
    </lineage>
</organism>
<dbReference type="EMBL" id="JAPMOS010000001">
    <property type="protein sequence ID" value="KAJ4462895.1"/>
    <property type="molecule type" value="Genomic_DNA"/>
</dbReference>
<comment type="similarity">
    <text evidence="1">Belongs to the SNW family.</text>
</comment>
<keyword evidence="2" id="KW-0175">Coiled coil</keyword>
<evidence type="ECO:0000259" key="4">
    <source>
        <dbReference type="Pfam" id="PF02731"/>
    </source>
</evidence>
<feature type="compositionally biased region" description="Basic and acidic residues" evidence="3">
    <location>
        <begin position="311"/>
        <end position="344"/>
    </location>
</feature>
<gene>
    <name evidence="5" type="ORF">PAPYR_106</name>
</gene>
<feature type="compositionally biased region" description="Basic and acidic residues" evidence="3">
    <location>
        <begin position="351"/>
        <end position="367"/>
    </location>
</feature>
<keyword evidence="6" id="KW-1185">Reference proteome</keyword>
<dbReference type="PANTHER" id="PTHR12096">
    <property type="entry name" value="NUCLEAR PROTEIN SKIP-RELATED"/>
    <property type="match status" value="1"/>
</dbReference>
<dbReference type="InterPro" id="IPR017862">
    <property type="entry name" value="SKI-int_prot_SKIP"/>
</dbReference>
<evidence type="ECO:0000313" key="6">
    <source>
        <dbReference type="Proteomes" id="UP001141327"/>
    </source>
</evidence>
<feature type="region of interest" description="Disordered" evidence="3">
    <location>
        <begin position="148"/>
        <end position="176"/>
    </location>
</feature>
<feature type="coiled-coil region" evidence="2">
    <location>
        <begin position="235"/>
        <end position="269"/>
    </location>
</feature>
<evidence type="ECO:0000256" key="1">
    <source>
        <dbReference type="ARBA" id="ARBA00010197"/>
    </source>
</evidence>
<name>A0ABQ8UUV9_9EUKA</name>
<comment type="caution">
    <text evidence="5">The sequence shown here is derived from an EMBL/GenBank/DDBJ whole genome shotgun (WGS) entry which is preliminary data.</text>
</comment>
<proteinExistence type="inferred from homology"/>